<dbReference type="Proteomes" id="UP001050691">
    <property type="component" value="Unassembled WGS sequence"/>
</dbReference>
<proteinExistence type="predicted"/>
<feature type="region of interest" description="Disordered" evidence="1">
    <location>
        <begin position="1"/>
        <end position="22"/>
    </location>
</feature>
<evidence type="ECO:0000313" key="5">
    <source>
        <dbReference type="Proteomes" id="UP001050691"/>
    </source>
</evidence>
<comment type="caution">
    <text evidence="4">The sequence shown here is derived from an EMBL/GenBank/DDBJ whole genome shotgun (WGS) entry which is preliminary data.</text>
</comment>
<evidence type="ECO:0000259" key="3">
    <source>
        <dbReference type="Pfam" id="PF07969"/>
    </source>
</evidence>
<protein>
    <recommendedName>
        <fullName evidence="3">Amidohydrolase 3 domain-containing protein</fullName>
    </recommendedName>
</protein>
<sequence>MVSSIRRRGSKMDSSQEADSKAGTLIPASHVDSKTKTPRVSIILLLALLLSSAAFLAPRLRHKTVLPGSYAICSKEQNIYTVDESNPRVECCVVSDGWIADIGTYLEVSKRWGNKDTTGPVTNAPRSAKEGLKVYYLKRGSILVPGFADAHGHILGYGFKQQLNLDKTSSLEEVVRGVHSFIENNPDIANDSDAWIQGFGWNQNLWSSSGQFPTAADLDQDPLLKGRPIALTRIDSHAIWVSPAVLKLMGDLPQTVEGGHIVRDEDGNPTGIFVDNAKRLVPVPEWSSSVMKRYLATTMKDAVAHGLTSIHDAGTSPEHILFFKQMADQNMLPIRFYVMGQIISNEYWGREIPRLENYGNGRLTVRSVKLVSDGALGSWGAAMIDPYSDKPEEKGLLVIPPDILSSQIHKFFQDGWQVNVHCIGDQANKNVLDIFEDVLQDYNASLVRPRIEHAQLSDLDRIGLLGVIPSVQPTHATSDMPYAELRIGPERIRGAYAYQTLLQKSWGNILPIGSDFPIESIDPLKGFYAAVTRLNPEGTSPHGSGGWYPEEKLSRIQALKGMTYDAAYAAFSENEFGSIRPGLRADLVVLDVDIMTVPENQILKAKVTSTIVDGALVYGKL</sequence>
<keyword evidence="2" id="KW-1133">Transmembrane helix</keyword>
<dbReference type="Gene3D" id="3.20.20.140">
    <property type="entry name" value="Metal-dependent hydrolases"/>
    <property type="match status" value="1"/>
</dbReference>
<keyword evidence="5" id="KW-1185">Reference proteome</keyword>
<accession>A0AAV5A5I8</accession>
<dbReference type="InterPro" id="IPR011059">
    <property type="entry name" value="Metal-dep_hydrolase_composite"/>
</dbReference>
<dbReference type="Gene3D" id="3.10.310.70">
    <property type="match status" value="1"/>
</dbReference>
<keyword evidence="2" id="KW-0812">Transmembrane</keyword>
<dbReference type="Gene3D" id="2.30.40.10">
    <property type="entry name" value="Urease, subunit C, domain 1"/>
    <property type="match status" value="1"/>
</dbReference>
<gene>
    <name evidence="4" type="ORF">Clacol_002486</name>
</gene>
<name>A0AAV5A5I8_9AGAM</name>
<dbReference type="SUPFAM" id="SSF51556">
    <property type="entry name" value="Metallo-dependent hydrolases"/>
    <property type="match status" value="1"/>
</dbReference>
<dbReference type="EMBL" id="BPWL01000003">
    <property type="protein sequence ID" value="GJJ08276.1"/>
    <property type="molecule type" value="Genomic_DNA"/>
</dbReference>
<evidence type="ECO:0000313" key="4">
    <source>
        <dbReference type="EMBL" id="GJJ08276.1"/>
    </source>
</evidence>
<dbReference type="AlphaFoldDB" id="A0AAV5A5I8"/>
<feature type="transmembrane region" description="Helical" evidence="2">
    <location>
        <begin position="40"/>
        <end position="57"/>
    </location>
</feature>
<dbReference type="CDD" id="cd01300">
    <property type="entry name" value="YtcJ_like"/>
    <property type="match status" value="1"/>
</dbReference>
<evidence type="ECO:0000256" key="2">
    <source>
        <dbReference type="SAM" id="Phobius"/>
    </source>
</evidence>
<keyword evidence="2" id="KW-0472">Membrane</keyword>
<dbReference type="GO" id="GO:0016810">
    <property type="term" value="F:hydrolase activity, acting on carbon-nitrogen (but not peptide) bonds"/>
    <property type="evidence" value="ECO:0007669"/>
    <property type="project" value="InterPro"/>
</dbReference>
<dbReference type="Pfam" id="PF07969">
    <property type="entry name" value="Amidohydro_3"/>
    <property type="match status" value="1"/>
</dbReference>
<dbReference type="InterPro" id="IPR032466">
    <property type="entry name" value="Metal_Hydrolase"/>
</dbReference>
<dbReference type="InterPro" id="IPR013108">
    <property type="entry name" value="Amidohydro_3"/>
</dbReference>
<reference evidence="4" key="1">
    <citation type="submission" date="2021-10" db="EMBL/GenBank/DDBJ databases">
        <title>De novo Genome Assembly of Clathrus columnatus (Basidiomycota, Fungi) Using Illumina and Nanopore Sequence Data.</title>
        <authorList>
            <person name="Ogiso-Tanaka E."/>
            <person name="Itagaki H."/>
            <person name="Hosoya T."/>
            <person name="Hosaka K."/>
        </authorList>
    </citation>
    <scope>NUCLEOTIDE SEQUENCE</scope>
    <source>
        <strain evidence="4">MO-923</strain>
    </source>
</reference>
<organism evidence="4 5">
    <name type="scientific">Clathrus columnatus</name>
    <dbReference type="NCBI Taxonomy" id="1419009"/>
    <lineage>
        <taxon>Eukaryota</taxon>
        <taxon>Fungi</taxon>
        <taxon>Dikarya</taxon>
        <taxon>Basidiomycota</taxon>
        <taxon>Agaricomycotina</taxon>
        <taxon>Agaricomycetes</taxon>
        <taxon>Phallomycetidae</taxon>
        <taxon>Phallales</taxon>
        <taxon>Clathraceae</taxon>
        <taxon>Clathrus</taxon>
    </lineage>
</organism>
<feature type="domain" description="Amidohydrolase 3" evidence="3">
    <location>
        <begin position="140"/>
        <end position="618"/>
    </location>
</feature>
<dbReference type="PANTHER" id="PTHR22642">
    <property type="entry name" value="IMIDAZOLONEPROPIONASE"/>
    <property type="match status" value="1"/>
</dbReference>
<dbReference type="SUPFAM" id="SSF51338">
    <property type="entry name" value="Composite domain of metallo-dependent hydrolases"/>
    <property type="match status" value="1"/>
</dbReference>
<dbReference type="InterPro" id="IPR033932">
    <property type="entry name" value="YtcJ-like"/>
</dbReference>
<evidence type="ECO:0000256" key="1">
    <source>
        <dbReference type="SAM" id="MobiDB-lite"/>
    </source>
</evidence>
<dbReference type="PANTHER" id="PTHR22642:SF2">
    <property type="entry name" value="PROTEIN LONG AFTER FAR-RED 3"/>
    <property type="match status" value="1"/>
</dbReference>